<reference evidence="2 3" key="1">
    <citation type="journal article" date="2024" name="Nat. Commun.">
        <title>Phylogenomics reveals the evolutionary origins of lichenization in chlorophyte algae.</title>
        <authorList>
            <person name="Puginier C."/>
            <person name="Libourel C."/>
            <person name="Otte J."/>
            <person name="Skaloud P."/>
            <person name="Haon M."/>
            <person name="Grisel S."/>
            <person name="Petersen M."/>
            <person name="Berrin J.G."/>
            <person name="Delaux P.M."/>
            <person name="Dal Grande F."/>
            <person name="Keller J."/>
        </authorList>
    </citation>
    <scope>NUCLEOTIDE SEQUENCE [LARGE SCALE GENOMIC DNA]</scope>
    <source>
        <strain evidence="2 3">SAG 2036</strain>
    </source>
</reference>
<evidence type="ECO:0000256" key="1">
    <source>
        <dbReference type="SAM" id="SignalP"/>
    </source>
</evidence>
<dbReference type="EMBL" id="JALJOQ010000132">
    <property type="protein sequence ID" value="KAK9794954.1"/>
    <property type="molecule type" value="Genomic_DNA"/>
</dbReference>
<comment type="caution">
    <text evidence="2">The sequence shown here is derived from an EMBL/GenBank/DDBJ whole genome shotgun (WGS) entry which is preliminary data.</text>
</comment>
<organism evidence="2 3">
    <name type="scientific">Symbiochloris irregularis</name>
    <dbReference type="NCBI Taxonomy" id="706552"/>
    <lineage>
        <taxon>Eukaryota</taxon>
        <taxon>Viridiplantae</taxon>
        <taxon>Chlorophyta</taxon>
        <taxon>core chlorophytes</taxon>
        <taxon>Trebouxiophyceae</taxon>
        <taxon>Trebouxiales</taxon>
        <taxon>Trebouxiaceae</taxon>
        <taxon>Symbiochloris</taxon>
    </lineage>
</organism>
<accession>A0AAW1NV63</accession>
<feature type="signal peptide" evidence="1">
    <location>
        <begin position="1"/>
        <end position="16"/>
    </location>
</feature>
<proteinExistence type="predicted"/>
<sequence>MLIKLHIINCAWVCLSAPQEMTSSLLDFEIAPLYGSFNCVLIHVSGVKGVQKGWWTTWWRSTSPSVGNVNSGLLLLYIQRKVIARQLTKISRRGANSSGHRQIAVLCCQVAGAPGESVQQLLQAAITDI</sequence>
<dbReference type="Proteomes" id="UP001465755">
    <property type="component" value="Unassembled WGS sequence"/>
</dbReference>
<gene>
    <name evidence="2" type="ORF">WJX73_001498</name>
</gene>
<protein>
    <submittedName>
        <fullName evidence="2">Uncharacterized protein</fullName>
    </submittedName>
</protein>
<keyword evidence="3" id="KW-1185">Reference proteome</keyword>
<name>A0AAW1NV63_9CHLO</name>
<dbReference type="AlphaFoldDB" id="A0AAW1NV63"/>
<feature type="chain" id="PRO_5043810990" evidence="1">
    <location>
        <begin position="17"/>
        <end position="129"/>
    </location>
</feature>
<keyword evidence="1" id="KW-0732">Signal</keyword>
<evidence type="ECO:0000313" key="3">
    <source>
        <dbReference type="Proteomes" id="UP001465755"/>
    </source>
</evidence>
<evidence type="ECO:0000313" key="2">
    <source>
        <dbReference type="EMBL" id="KAK9794954.1"/>
    </source>
</evidence>